<reference evidence="2" key="1">
    <citation type="journal article" date="2019" name="Int. J. Syst. Evol. Microbiol.">
        <title>The Global Catalogue of Microorganisms (GCM) 10K type strain sequencing project: providing services to taxonomists for standard genome sequencing and annotation.</title>
        <authorList>
            <consortium name="The Broad Institute Genomics Platform"/>
            <consortium name="The Broad Institute Genome Sequencing Center for Infectious Disease"/>
            <person name="Wu L."/>
            <person name="Ma J."/>
        </authorList>
    </citation>
    <scope>NUCLEOTIDE SEQUENCE [LARGE SCALE GENOMIC DNA]</scope>
    <source>
        <strain evidence="2">CCM 7480</strain>
    </source>
</reference>
<sequence>MKRWNLVPILVAAAVVLGLGVWRWSPTPAVPTLLIFRIGQSFDEVVKASTYPVLQRSAVPEAETGMAGVTAVTEPSVILCFNDPQHGFILPPTKFALVGYTQNVVTDASTSPMLDKLPFDQAVSILENLQNQFKAGGWEPWTVDGSKWFDLTPEGKKRLYQRMFEPGYSQSAELRVPKKYGMVFRLKCTDGCWPGEKPPNLFLIDVGLSPDIVGREPGDLQVWNKAFPGNAAPTGPARFSCPNGRAR</sequence>
<dbReference type="RefSeq" id="WP_312549644.1">
    <property type="nucleotide sequence ID" value="NZ_JBHRVV010000001.1"/>
</dbReference>
<keyword evidence="2" id="KW-1185">Reference proteome</keyword>
<comment type="caution">
    <text evidence="1">The sequence shown here is derived from an EMBL/GenBank/DDBJ whole genome shotgun (WGS) entry which is preliminary data.</text>
</comment>
<evidence type="ECO:0000313" key="2">
    <source>
        <dbReference type="Proteomes" id="UP001595665"/>
    </source>
</evidence>
<gene>
    <name evidence="1" type="ORF">ACFOPH_08315</name>
</gene>
<proteinExistence type="predicted"/>
<protein>
    <submittedName>
        <fullName evidence="1">Uncharacterized protein</fullName>
    </submittedName>
</protein>
<dbReference type="EMBL" id="JBHRVV010000001">
    <property type="protein sequence ID" value="MFC3458248.1"/>
    <property type="molecule type" value="Genomic_DNA"/>
</dbReference>
<evidence type="ECO:0000313" key="1">
    <source>
        <dbReference type="EMBL" id="MFC3458248.1"/>
    </source>
</evidence>
<name>A0ABV7PJC7_9BURK</name>
<accession>A0ABV7PJC7</accession>
<organism evidence="1 2">
    <name type="scientific">Massilia haematophila</name>
    <dbReference type="NCBI Taxonomy" id="457923"/>
    <lineage>
        <taxon>Bacteria</taxon>
        <taxon>Pseudomonadati</taxon>
        <taxon>Pseudomonadota</taxon>
        <taxon>Betaproteobacteria</taxon>
        <taxon>Burkholderiales</taxon>
        <taxon>Oxalobacteraceae</taxon>
        <taxon>Telluria group</taxon>
        <taxon>Massilia</taxon>
    </lineage>
</organism>
<dbReference type="Proteomes" id="UP001595665">
    <property type="component" value="Unassembled WGS sequence"/>
</dbReference>